<keyword evidence="3 5" id="KW-0378">Hydrolase</keyword>
<dbReference type="HAMAP" id="MF_00335">
    <property type="entry name" value="RNase_Y"/>
    <property type="match status" value="1"/>
</dbReference>
<dbReference type="Pfam" id="PF01966">
    <property type="entry name" value="HD"/>
    <property type="match status" value="1"/>
</dbReference>
<dbReference type="SUPFAM" id="SSF109604">
    <property type="entry name" value="HD-domain/PDEase-like"/>
    <property type="match status" value="1"/>
</dbReference>
<protein>
    <recommendedName>
        <fullName evidence="5 6">Ribonuclease Y</fullName>
        <shortName evidence="5">RNase Y</shortName>
        <ecNumber evidence="5 6">3.1.-.-</ecNumber>
    </recommendedName>
</protein>
<dbReference type="PROSITE" id="PS50084">
    <property type="entry name" value="KH_TYPE_1"/>
    <property type="match status" value="1"/>
</dbReference>
<evidence type="ECO:0000256" key="1">
    <source>
        <dbReference type="ARBA" id="ARBA00022722"/>
    </source>
</evidence>
<dbReference type="Pfam" id="PF12072">
    <property type="entry name" value="RNase_Y_N"/>
    <property type="match status" value="1"/>
</dbReference>
<evidence type="ECO:0000313" key="10">
    <source>
        <dbReference type="Proteomes" id="UP000034894"/>
    </source>
</evidence>
<dbReference type="SMART" id="SM00322">
    <property type="entry name" value="KH"/>
    <property type="match status" value="1"/>
</dbReference>
<dbReference type="GO" id="GO:0004521">
    <property type="term" value="F:RNA endonuclease activity"/>
    <property type="evidence" value="ECO:0007669"/>
    <property type="project" value="UniProtKB-UniRule"/>
</dbReference>
<comment type="function">
    <text evidence="5">Endoribonuclease that initiates mRNA decay.</text>
</comment>
<keyword evidence="4 5" id="KW-0694">RNA-binding</keyword>
<evidence type="ECO:0000256" key="4">
    <source>
        <dbReference type="ARBA" id="ARBA00022884"/>
    </source>
</evidence>
<evidence type="ECO:0000256" key="2">
    <source>
        <dbReference type="ARBA" id="ARBA00022759"/>
    </source>
</evidence>
<evidence type="ECO:0000256" key="5">
    <source>
        <dbReference type="HAMAP-Rule" id="MF_00335"/>
    </source>
</evidence>
<dbReference type="AlphaFoldDB" id="A0A0G1FM08"/>
<feature type="domain" description="HD" evidence="8">
    <location>
        <begin position="322"/>
        <end position="414"/>
    </location>
</feature>
<dbReference type="CDD" id="cd00077">
    <property type="entry name" value="HDc"/>
    <property type="match status" value="1"/>
</dbReference>
<dbReference type="InterPro" id="IPR006675">
    <property type="entry name" value="HDIG_dom"/>
</dbReference>
<sequence length="506" mass="56737">MLSVLKTILSRLEKIEKQLDTEKEAIPVQVTPKAAPVAKLDLSQVNQEAKAIIIEARDEAFRIKREAEDKAGKLRQEILSIEQRVLGKEDAVDKKISQMEAGERELNRKEASIAGSVAEADKLRTDLITKLESVAHMTREEAKKLILTAVEDKLKEEMAKRIREAESEAKQEADTKVREILIDAMRHGATDYVPEYTVSALKITDEDFKGRIIGKEGRNIRAFEMATGVDVDLDEEGVIRLSSFDSVRREIARVTLEKLLRDGRIQPVRIEELVRQTKQEVERVMFKEGEKLCHAVGVYNLPSDKIALLGRFKFRFSYGQNMIAHTLEETKIGIALAHELGADVNIVRLGCLLHDIGKVITDKEGSHVQLGVELLKKNGMPQAVIDCVASHHEDIPFPSLEAVIVYVADAISGSRPGARYENIDEYVKRLSTLEEVATSFPGIEKAYALQAGRELRVIVDPGKLDDAAMTVVTRKIRDEIEKKFPTFPGQIKITAIRELRVVETVH</sequence>
<dbReference type="NCBIfam" id="TIGR00277">
    <property type="entry name" value="HDIG"/>
    <property type="match status" value="1"/>
</dbReference>
<gene>
    <name evidence="5" type="primary">rny</name>
    <name evidence="9" type="ORF">UV73_C0012G0079</name>
</gene>
<evidence type="ECO:0000256" key="3">
    <source>
        <dbReference type="ARBA" id="ARBA00022801"/>
    </source>
</evidence>
<dbReference type="EMBL" id="LCFP01000012">
    <property type="protein sequence ID" value="KKS96051.1"/>
    <property type="molecule type" value="Genomic_DNA"/>
</dbReference>
<dbReference type="CDD" id="cd22431">
    <property type="entry name" value="KH-I_RNaseY"/>
    <property type="match status" value="1"/>
</dbReference>
<accession>A0A0G1FM08</accession>
<dbReference type="PROSITE" id="PS51831">
    <property type="entry name" value="HD"/>
    <property type="match status" value="1"/>
</dbReference>
<evidence type="ECO:0000256" key="7">
    <source>
        <dbReference type="SAM" id="Coils"/>
    </source>
</evidence>
<dbReference type="STRING" id="1618443.UV73_C0012G0079"/>
<keyword evidence="2 5" id="KW-0255">Endonuclease</keyword>
<keyword evidence="7" id="KW-0175">Coiled coil</keyword>
<dbReference type="PANTHER" id="PTHR12826">
    <property type="entry name" value="RIBONUCLEASE Y"/>
    <property type="match status" value="1"/>
</dbReference>
<dbReference type="Pfam" id="PF00013">
    <property type="entry name" value="KH_1"/>
    <property type="match status" value="1"/>
</dbReference>
<evidence type="ECO:0000313" key="9">
    <source>
        <dbReference type="EMBL" id="KKS96051.1"/>
    </source>
</evidence>
<name>A0A0G1FM08_9BACT</name>
<dbReference type="Proteomes" id="UP000034894">
    <property type="component" value="Unassembled WGS sequence"/>
</dbReference>
<reference evidence="9 10" key="1">
    <citation type="journal article" date="2015" name="Nature">
        <title>rRNA introns, odd ribosomes, and small enigmatic genomes across a large radiation of phyla.</title>
        <authorList>
            <person name="Brown C.T."/>
            <person name="Hug L.A."/>
            <person name="Thomas B.C."/>
            <person name="Sharon I."/>
            <person name="Castelle C.J."/>
            <person name="Singh A."/>
            <person name="Wilkins M.J."/>
            <person name="Williams K.H."/>
            <person name="Banfield J.F."/>
        </authorList>
    </citation>
    <scope>NUCLEOTIDE SEQUENCE [LARGE SCALE GENOMIC DNA]</scope>
</reference>
<organism evidence="9 10">
    <name type="scientific">Candidatus Gottesmanbacteria bacterium GW2011_GWA2_43_14</name>
    <dbReference type="NCBI Taxonomy" id="1618443"/>
    <lineage>
        <taxon>Bacteria</taxon>
        <taxon>Candidatus Gottesmaniibacteriota</taxon>
    </lineage>
</organism>
<evidence type="ECO:0000256" key="6">
    <source>
        <dbReference type="NCBIfam" id="TIGR03319"/>
    </source>
</evidence>
<evidence type="ECO:0000259" key="8">
    <source>
        <dbReference type="PROSITE" id="PS51831"/>
    </source>
</evidence>
<dbReference type="GO" id="GO:0016787">
    <property type="term" value="F:hydrolase activity"/>
    <property type="evidence" value="ECO:0007669"/>
    <property type="project" value="UniProtKB-KW"/>
</dbReference>
<dbReference type="InterPro" id="IPR036612">
    <property type="entry name" value="KH_dom_type_1_sf"/>
</dbReference>
<dbReference type="PANTHER" id="PTHR12826:SF15">
    <property type="entry name" value="RIBONUCLEASE Y"/>
    <property type="match status" value="1"/>
</dbReference>
<dbReference type="SMART" id="SM00471">
    <property type="entry name" value="HDc"/>
    <property type="match status" value="1"/>
</dbReference>
<feature type="coiled-coil region" evidence="7">
    <location>
        <begin position="57"/>
        <end position="84"/>
    </location>
</feature>
<comment type="caution">
    <text evidence="9">The sequence shown here is derived from an EMBL/GenBank/DDBJ whole genome shotgun (WGS) entry which is preliminary data.</text>
</comment>
<dbReference type="Gene3D" id="3.30.1370.10">
    <property type="entry name" value="K Homology domain, type 1"/>
    <property type="match status" value="1"/>
</dbReference>
<dbReference type="InterPro" id="IPR006674">
    <property type="entry name" value="HD_domain"/>
</dbReference>
<dbReference type="InterPro" id="IPR004087">
    <property type="entry name" value="KH_dom"/>
</dbReference>
<dbReference type="PATRIC" id="fig|1618443.3.peg.1404"/>
<keyword evidence="1 5" id="KW-0540">Nuclease</keyword>
<dbReference type="SUPFAM" id="SSF54791">
    <property type="entry name" value="Eukaryotic type KH-domain (KH-domain type I)"/>
    <property type="match status" value="1"/>
</dbReference>
<dbReference type="Gene3D" id="1.10.3210.10">
    <property type="entry name" value="Hypothetical protein af1432"/>
    <property type="match status" value="1"/>
</dbReference>
<dbReference type="InterPro" id="IPR004088">
    <property type="entry name" value="KH_dom_type_1"/>
</dbReference>
<comment type="similarity">
    <text evidence="5">Belongs to the RNase Y family.</text>
</comment>
<dbReference type="InterPro" id="IPR022711">
    <property type="entry name" value="RNase_Y_N"/>
</dbReference>
<dbReference type="GO" id="GO:0005886">
    <property type="term" value="C:plasma membrane"/>
    <property type="evidence" value="ECO:0007669"/>
    <property type="project" value="UniProtKB-UniRule"/>
</dbReference>
<dbReference type="InterPro" id="IPR017705">
    <property type="entry name" value="Ribonuclease_Y"/>
</dbReference>
<dbReference type="GO" id="GO:0003723">
    <property type="term" value="F:RNA binding"/>
    <property type="evidence" value="ECO:0007669"/>
    <property type="project" value="UniProtKB-UniRule"/>
</dbReference>
<dbReference type="GO" id="GO:0006402">
    <property type="term" value="P:mRNA catabolic process"/>
    <property type="evidence" value="ECO:0007669"/>
    <property type="project" value="UniProtKB-UniRule"/>
</dbReference>
<dbReference type="NCBIfam" id="TIGR03319">
    <property type="entry name" value="RNase_Y"/>
    <property type="match status" value="1"/>
</dbReference>
<dbReference type="EC" id="3.1.-.-" evidence="5 6"/>
<dbReference type="InterPro" id="IPR003607">
    <property type="entry name" value="HD/PDEase_dom"/>
</dbReference>
<proteinExistence type="inferred from homology"/>